<proteinExistence type="inferred from homology"/>
<comment type="caution">
    <text evidence="10">The sequence shown here is derived from an EMBL/GenBank/DDBJ whole genome shotgun (WGS) entry which is preliminary data.</text>
</comment>
<comment type="catalytic activity">
    <reaction evidence="8">
        <text>apo-[ACP] + CoA = holo-[ACP] + adenosine 3',5'-bisphosphate + H(+)</text>
        <dbReference type="Rhea" id="RHEA:12068"/>
        <dbReference type="Rhea" id="RHEA-COMP:9685"/>
        <dbReference type="Rhea" id="RHEA-COMP:9690"/>
        <dbReference type="ChEBI" id="CHEBI:15378"/>
        <dbReference type="ChEBI" id="CHEBI:29999"/>
        <dbReference type="ChEBI" id="CHEBI:57287"/>
        <dbReference type="ChEBI" id="CHEBI:58343"/>
        <dbReference type="ChEBI" id="CHEBI:64479"/>
        <dbReference type="EC" id="2.7.8.7"/>
    </reaction>
</comment>
<keyword evidence="2 8" id="KW-0808">Transferase</keyword>
<evidence type="ECO:0000259" key="9">
    <source>
        <dbReference type="Pfam" id="PF01648"/>
    </source>
</evidence>
<feature type="binding site" evidence="8">
    <location>
        <position position="57"/>
    </location>
    <ligand>
        <name>Mg(2+)</name>
        <dbReference type="ChEBI" id="CHEBI:18420"/>
    </ligand>
</feature>
<evidence type="ECO:0000313" key="10">
    <source>
        <dbReference type="EMBL" id="NBC36468.1"/>
    </source>
</evidence>
<keyword evidence="7 8" id="KW-0275">Fatty acid biosynthesis</keyword>
<comment type="function">
    <text evidence="8">Transfers the 4'-phosphopantetheine moiety from coenzyme A to a Ser of acyl-carrier-protein.</text>
</comment>
<dbReference type="Proteomes" id="UP000753724">
    <property type="component" value="Unassembled WGS sequence"/>
</dbReference>
<evidence type="ECO:0000313" key="11">
    <source>
        <dbReference type="Proteomes" id="UP000753724"/>
    </source>
</evidence>
<dbReference type="RefSeq" id="WP_161717767.1">
    <property type="nucleotide sequence ID" value="NZ_JAAAPO010000003.1"/>
</dbReference>
<sequence length="132" mass="13308">MIIGIGSDLCGVDRIAAALARSDRFAARVFTAAEVALADSRPALRAATLAKRWAAKEACAKALGTGIAQGVAMNDIEVITGPHGAPALCLHGGAAARLAALTPAGHTARLHLTLSDEPPHALAFVVIEAVAA</sequence>
<keyword evidence="5 8" id="KW-0460">Magnesium</keyword>
<dbReference type="Pfam" id="PF01648">
    <property type="entry name" value="ACPS"/>
    <property type="match status" value="1"/>
</dbReference>
<organism evidence="10 11">
    <name type="scientific">Novosphingobium ovatum</name>
    <dbReference type="NCBI Taxonomy" id="1908523"/>
    <lineage>
        <taxon>Bacteria</taxon>
        <taxon>Pseudomonadati</taxon>
        <taxon>Pseudomonadota</taxon>
        <taxon>Alphaproteobacteria</taxon>
        <taxon>Sphingomonadales</taxon>
        <taxon>Sphingomonadaceae</taxon>
        <taxon>Novosphingobium</taxon>
    </lineage>
</organism>
<dbReference type="HAMAP" id="MF_00101">
    <property type="entry name" value="AcpS"/>
    <property type="match status" value="1"/>
</dbReference>
<evidence type="ECO:0000256" key="6">
    <source>
        <dbReference type="ARBA" id="ARBA00023098"/>
    </source>
</evidence>
<dbReference type="GO" id="GO:0008897">
    <property type="term" value="F:holo-[acyl-carrier-protein] synthase activity"/>
    <property type="evidence" value="ECO:0007669"/>
    <property type="project" value="UniProtKB-EC"/>
</dbReference>
<comment type="subcellular location">
    <subcellularLocation>
        <location evidence="8">Cytoplasm</location>
    </subcellularLocation>
</comment>
<gene>
    <name evidence="8" type="primary">acpS</name>
    <name evidence="10" type="ORF">GTZ99_07860</name>
</gene>
<dbReference type="InterPro" id="IPR002582">
    <property type="entry name" value="ACPS"/>
</dbReference>
<dbReference type="NCBIfam" id="TIGR00556">
    <property type="entry name" value="pantethn_trn"/>
    <property type="match status" value="1"/>
</dbReference>
<keyword evidence="6 8" id="KW-0443">Lipid metabolism</keyword>
<dbReference type="InterPro" id="IPR004568">
    <property type="entry name" value="Ppantetheine-prot_Trfase_dom"/>
</dbReference>
<dbReference type="EMBL" id="JAAAPO010000003">
    <property type="protein sequence ID" value="NBC36468.1"/>
    <property type="molecule type" value="Genomic_DNA"/>
</dbReference>
<dbReference type="InterPro" id="IPR008278">
    <property type="entry name" value="4-PPantetheinyl_Trfase_dom"/>
</dbReference>
<comment type="similarity">
    <text evidence="8">Belongs to the P-Pant transferase superfamily. AcpS family.</text>
</comment>
<accession>A0ABW9XD70</accession>
<evidence type="ECO:0000256" key="3">
    <source>
        <dbReference type="ARBA" id="ARBA00022723"/>
    </source>
</evidence>
<keyword evidence="4 8" id="KW-0276">Fatty acid metabolism</keyword>
<name>A0ABW9XD70_9SPHN</name>
<evidence type="ECO:0000256" key="4">
    <source>
        <dbReference type="ARBA" id="ARBA00022832"/>
    </source>
</evidence>
<dbReference type="SUPFAM" id="SSF56214">
    <property type="entry name" value="4'-phosphopantetheinyl transferase"/>
    <property type="match status" value="1"/>
</dbReference>
<keyword evidence="11" id="KW-1185">Reference proteome</keyword>
<evidence type="ECO:0000256" key="2">
    <source>
        <dbReference type="ARBA" id="ARBA00022679"/>
    </source>
</evidence>
<keyword evidence="3 8" id="KW-0479">Metal-binding</keyword>
<keyword evidence="8" id="KW-0963">Cytoplasm</keyword>
<dbReference type="Gene3D" id="3.90.470.20">
    <property type="entry name" value="4'-phosphopantetheinyl transferase domain"/>
    <property type="match status" value="1"/>
</dbReference>
<evidence type="ECO:0000256" key="8">
    <source>
        <dbReference type="HAMAP-Rule" id="MF_00101"/>
    </source>
</evidence>
<evidence type="ECO:0000256" key="5">
    <source>
        <dbReference type="ARBA" id="ARBA00022842"/>
    </source>
</evidence>
<comment type="cofactor">
    <cofactor evidence="8">
        <name>Mg(2+)</name>
        <dbReference type="ChEBI" id="CHEBI:18420"/>
    </cofactor>
</comment>
<reference evidence="11" key="1">
    <citation type="submission" date="2020-01" db="EMBL/GenBank/DDBJ databases">
        <title>Sphingomonas sp. strain CSW-10.</title>
        <authorList>
            <person name="Chen W.-M."/>
        </authorList>
    </citation>
    <scope>NUCLEOTIDE SEQUENCE [LARGE SCALE GENOMIC DNA]</scope>
    <source>
        <strain evidence="11">FSY-8</strain>
    </source>
</reference>
<evidence type="ECO:0000256" key="1">
    <source>
        <dbReference type="ARBA" id="ARBA00022516"/>
    </source>
</evidence>
<dbReference type="NCBIfam" id="TIGR00516">
    <property type="entry name" value="acpS"/>
    <property type="match status" value="1"/>
</dbReference>
<keyword evidence="1 8" id="KW-0444">Lipid biosynthesis</keyword>
<dbReference type="InterPro" id="IPR037143">
    <property type="entry name" value="4-PPantetheinyl_Trfase_dom_sf"/>
</dbReference>
<dbReference type="EC" id="2.7.8.7" evidence="8"/>
<feature type="binding site" evidence="8">
    <location>
        <position position="8"/>
    </location>
    <ligand>
        <name>Mg(2+)</name>
        <dbReference type="ChEBI" id="CHEBI:18420"/>
    </ligand>
</feature>
<protein>
    <recommendedName>
        <fullName evidence="8">Holo-[acyl-carrier-protein] synthase</fullName>
        <shortName evidence="8">Holo-ACP synthase</shortName>
        <ecNumber evidence="8">2.7.8.7</ecNumber>
    </recommendedName>
    <alternativeName>
        <fullName evidence="8">4'-phosphopantetheinyl transferase AcpS</fullName>
    </alternativeName>
</protein>
<evidence type="ECO:0000256" key="7">
    <source>
        <dbReference type="ARBA" id="ARBA00023160"/>
    </source>
</evidence>
<feature type="domain" description="4'-phosphopantetheinyl transferase" evidence="9">
    <location>
        <begin position="5"/>
        <end position="98"/>
    </location>
</feature>